<feature type="transmembrane region" description="Helical" evidence="5">
    <location>
        <begin position="115"/>
        <end position="131"/>
    </location>
</feature>
<dbReference type="EMBL" id="UOGI01000364">
    <property type="protein sequence ID" value="VAX34657.1"/>
    <property type="molecule type" value="Genomic_DNA"/>
</dbReference>
<keyword evidence="2 5" id="KW-0812">Transmembrane</keyword>
<keyword evidence="4 5" id="KW-0472">Membrane</keyword>
<name>A0A3B1DZT2_9ZZZZ</name>
<dbReference type="Pfam" id="PF01925">
    <property type="entry name" value="TauE"/>
    <property type="match status" value="1"/>
</dbReference>
<dbReference type="GO" id="GO:0016020">
    <property type="term" value="C:membrane"/>
    <property type="evidence" value="ECO:0007669"/>
    <property type="project" value="UniProtKB-SubCell"/>
</dbReference>
<proteinExistence type="predicted"/>
<feature type="transmembrane region" description="Helical" evidence="5">
    <location>
        <begin position="227"/>
        <end position="245"/>
    </location>
</feature>
<comment type="subcellular location">
    <subcellularLocation>
        <location evidence="1">Membrane</location>
        <topology evidence="1">Multi-pass membrane protein</topology>
    </subcellularLocation>
</comment>
<feature type="transmembrane region" description="Helical" evidence="5">
    <location>
        <begin position="84"/>
        <end position="103"/>
    </location>
</feature>
<evidence type="ECO:0000256" key="3">
    <source>
        <dbReference type="ARBA" id="ARBA00022989"/>
    </source>
</evidence>
<evidence type="ECO:0000256" key="5">
    <source>
        <dbReference type="SAM" id="Phobius"/>
    </source>
</evidence>
<dbReference type="AlphaFoldDB" id="A0A3B1DZT2"/>
<gene>
    <name evidence="6" type="ORF">MNBD_NITROSPIRAE03-267</name>
</gene>
<evidence type="ECO:0000313" key="6">
    <source>
        <dbReference type="EMBL" id="VAX34657.1"/>
    </source>
</evidence>
<protein>
    <submittedName>
        <fullName evidence="6">Membrane protein, putative</fullName>
    </submittedName>
</protein>
<dbReference type="PANTHER" id="PTHR43483:SF3">
    <property type="entry name" value="MEMBRANE TRANSPORTER PROTEIN HI_0806-RELATED"/>
    <property type="match status" value="1"/>
</dbReference>
<dbReference type="InterPro" id="IPR002781">
    <property type="entry name" value="TM_pro_TauE-like"/>
</dbReference>
<evidence type="ECO:0000256" key="2">
    <source>
        <dbReference type="ARBA" id="ARBA00022692"/>
    </source>
</evidence>
<dbReference type="PANTHER" id="PTHR43483">
    <property type="entry name" value="MEMBRANE TRANSPORTER PROTEIN HI_0806-RELATED"/>
    <property type="match status" value="1"/>
</dbReference>
<evidence type="ECO:0000256" key="1">
    <source>
        <dbReference type="ARBA" id="ARBA00004141"/>
    </source>
</evidence>
<feature type="transmembrane region" description="Helical" evidence="5">
    <location>
        <begin position="16"/>
        <end position="43"/>
    </location>
</feature>
<reference evidence="6" key="1">
    <citation type="submission" date="2018-06" db="EMBL/GenBank/DDBJ databases">
        <authorList>
            <person name="Zhirakovskaya E."/>
        </authorList>
    </citation>
    <scope>NUCLEOTIDE SEQUENCE</scope>
</reference>
<sequence length="308" mass="33449">MDLLKVVFPTSGIETYIFIPPLVSFLISFFTSMAGISGAFLILPLQMSMFGFTTPSVSSTNFLYNVVGTPGGVFRYIREGRMSWPLAGCIIAGTLPGVLAGYYVRVKYLPDPQTFKFFVGVVLLYVGVRLFRDVKQKRSNGEGTVQHLQELNLPENTFRISNVSYGLSRIEYDFMGKKVSFSVPAMFALSLVVGVIGGIYGIGGGAIIAPFCITFFRLPVYTVAGATLMGTFVTSISGVAIYSLIPLNHGLTAPPDWPLGLLFGLGGFFGMYLGAKTQKYIPGKVIKLILALIIVSVSVKYVWQFIAG</sequence>
<keyword evidence="3 5" id="KW-1133">Transmembrane helix</keyword>
<feature type="transmembrane region" description="Helical" evidence="5">
    <location>
        <begin position="179"/>
        <end position="196"/>
    </location>
</feature>
<evidence type="ECO:0000256" key="4">
    <source>
        <dbReference type="ARBA" id="ARBA00023136"/>
    </source>
</evidence>
<feature type="transmembrane region" description="Helical" evidence="5">
    <location>
        <begin position="285"/>
        <end position="303"/>
    </location>
</feature>
<feature type="transmembrane region" description="Helical" evidence="5">
    <location>
        <begin position="257"/>
        <end position="273"/>
    </location>
</feature>
<organism evidence="6">
    <name type="scientific">hydrothermal vent metagenome</name>
    <dbReference type="NCBI Taxonomy" id="652676"/>
    <lineage>
        <taxon>unclassified sequences</taxon>
        <taxon>metagenomes</taxon>
        <taxon>ecological metagenomes</taxon>
    </lineage>
</organism>
<accession>A0A3B1DZT2</accession>